<dbReference type="PANTHER" id="PTHR43394">
    <property type="entry name" value="ATP-DEPENDENT PERMEASE MDL1, MITOCHONDRIAL"/>
    <property type="match status" value="1"/>
</dbReference>
<evidence type="ECO:0000256" key="11">
    <source>
        <dbReference type="ARBA" id="ARBA00023180"/>
    </source>
</evidence>
<evidence type="ECO:0000256" key="3">
    <source>
        <dbReference type="ARBA" id="ARBA00007577"/>
    </source>
</evidence>
<dbReference type="FunFam" id="3.40.50.300:FF:001530">
    <property type="entry name" value="ABC multidrug transporter (Eurofung)"/>
    <property type="match status" value="1"/>
</dbReference>
<keyword evidence="4" id="KW-0813">Transport</keyword>
<evidence type="ECO:0000256" key="2">
    <source>
        <dbReference type="ARBA" id="ARBA00004308"/>
    </source>
</evidence>
<dbReference type="SUPFAM" id="SSF52540">
    <property type="entry name" value="P-loop containing nucleoside triphosphate hydrolases"/>
    <property type="match status" value="2"/>
</dbReference>
<feature type="transmembrane region" description="Helical" evidence="13">
    <location>
        <begin position="192"/>
        <end position="211"/>
    </location>
</feature>
<evidence type="ECO:0000259" key="14">
    <source>
        <dbReference type="PROSITE" id="PS50893"/>
    </source>
</evidence>
<feature type="transmembrane region" description="Helical" evidence="13">
    <location>
        <begin position="800"/>
        <end position="823"/>
    </location>
</feature>
<accession>A0A9P4SB00</accession>
<evidence type="ECO:0000256" key="1">
    <source>
        <dbReference type="ARBA" id="ARBA00004141"/>
    </source>
</evidence>
<comment type="similarity">
    <text evidence="3">Belongs to the ABC transporter superfamily. ABCB family. Multidrug resistance exporter (TC 3.A.1.201) subfamily.</text>
</comment>
<evidence type="ECO:0000256" key="6">
    <source>
        <dbReference type="ARBA" id="ARBA00022737"/>
    </source>
</evidence>
<dbReference type="PANTHER" id="PTHR43394:SF27">
    <property type="entry name" value="ATP-DEPENDENT TRANSLOCASE ABCB1-LIKE"/>
    <property type="match status" value="1"/>
</dbReference>
<dbReference type="Pfam" id="PF00664">
    <property type="entry name" value="ABC_membrane"/>
    <property type="match status" value="2"/>
</dbReference>
<feature type="domain" description="ABC transporter" evidence="14">
    <location>
        <begin position="1010"/>
        <end position="1247"/>
    </location>
</feature>
<feature type="domain" description="ABC transporter" evidence="14">
    <location>
        <begin position="369"/>
        <end position="614"/>
    </location>
</feature>
<evidence type="ECO:0000313" key="17">
    <source>
        <dbReference type="Proteomes" id="UP000799429"/>
    </source>
</evidence>
<feature type="transmembrane region" description="Helical" evidence="13">
    <location>
        <begin position="93"/>
        <end position="117"/>
    </location>
</feature>
<feature type="compositionally biased region" description="Basic and acidic residues" evidence="12">
    <location>
        <begin position="1"/>
        <end position="19"/>
    </location>
</feature>
<evidence type="ECO:0000256" key="8">
    <source>
        <dbReference type="ARBA" id="ARBA00022840"/>
    </source>
</evidence>
<feature type="region of interest" description="Disordered" evidence="12">
    <location>
        <begin position="1"/>
        <end position="21"/>
    </location>
</feature>
<evidence type="ECO:0000256" key="4">
    <source>
        <dbReference type="ARBA" id="ARBA00022448"/>
    </source>
</evidence>
<dbReference type="OrthoDB" id="6500128at2759"/>
<dbReference type="PROSITE" id="PS50929">
    <property type="entry name" value="ABC_TM1F"/>
    <property type="match status" value="2"/>
</dbReference>
<feature type="transmembrane region" description="Helical" evidence="13">
    <location>
        <begin position="829"/>
        <end position="847"/>
    </location>
</feature>
<dbReference type="Gene3D" id="3.40.50.300">
    <property type="entry name" value="P-loop containing nucleotide triphosphate hydrolases"/>
    <property type="match status" value="2"/>
</dbReference>
<dbReference type="GO" id="GO:0012505">
    <property type="term" value="C:endomembrane system"/>
    <property type="evidence" value="ECO:0007669"/>
    <property type="project" value="UniProtKB-SubCell"/>
</dbReference>
<name>A0A9P4SB00_9PEZI</name>
<dbReference type="InterPro" id="IPR017871">
    <property type="entry name" value="ABC_transporter-like_CS"/>
</dbReference>
<feature type="transmembrane region" description="Helical" evidence="13">
    <location>
        <begin position="39"/>
        <end position="59"/>
    </location>
</feature>
<keyword evidence="11" id="KW-0325">Glycoprotein</keyword>
<evidence type="ECO:0000256" key="13">
    <source>
        <dbReference type="SAM" id="Phobius"/>
    </source>
</evidence>
<feature type="transmembrane region" description="Helical" evidence="13">
    <location>
        <begin position="945"/>
        <end position="967"/>
    </location>
</feature>
<dbReference type="Gene3D" id="1.20.1560.10">
    <property type="entry name" value="ABC transporter type 1, transmembrane domain"/>
    <property type="match status" value="1"/>
</dbReference>
<comment type="caution">
    <text evidence="16">The sequence shown here is derived from an EMBL/GenBank/DDBJ whole genome shotgun (WGS) entry which is preliminary data.</text>
</comment>
<keyword evidence="10 13" id="KW-0472">Membrane</keyword>
<dbReference type="InterPro" id="IPR027417">
    <property type="entry name" value="P-loop_NTPase"/>
</dbReference>
<evidence type="ECO:0000256" key="5">
    <source>
        <dbReference type="ARBA" id="ARBA00022692"/>
    </source>
</evidence>
<dbReference type="GO" id="GO:0005524">
    <property type="term" value="F:ATP binding"/>
    <property type="evidence" value="ECO:0007669"/>
    <property type="project" value="UniProtKB-KW"/>
</dbReference>
<keyword evidence="8" id="KW-0067">ATP-binding</keyword>
<gene>
    <name evidence="16" type="ORF">M501DRAFT_1003752</name>
</gene>
<dbReference type="GO" id="GO:0090374">
    <property type="term" value="P:oligopeptide export from mitochondrion"/>
    <property type="evidence" value="ECO:0007669"/>
    <property type="project" value="TreeGrafter"/>
</dbReference>
<evidence type="ECO:0000256" key="7">
    <source>
        <dbReference type="ARBA" id="ARBA00022741"/>
    </source>
</evidence>
<dbReference type="EMBL" id="MU006095">
    <property type="protein sequence ID" value="KAF2839199.1"/>
    <property type="molecule type" value="Genomic_DNA"/>
</dbReference>
<feature type="transmembrane region" description="Helical" evidence="13">
    <location>
        <begin position="271"/>
        <end position="294"/>
    </location>
</feature>
<keyword evidence="16" id="KW-0378">Hydrolase</keyword>
<feature type="transmembrane region" description="Helical" evidence="13">
    <location>
        <begin position="907"/>
        <end position="933"/>
    </location>
</feature>
<feature type="transmembrane region" description="Helical" evidence="13">
    <location>
        <begin position="306"/>
        <end position="326"/>
    </location>
</feature>
<feature type="domain" description="ABC transmembrane type-1" evidence="15">
    <location>
        <begin position="686"/>
        <end position="973"/>
    </location>
</feature>
<feature type="transmembrane region" description="Helical" evidence="13">
    <location>
        <begin position="681"/>
        <end position="706"/>
    </location>
</feature>
<keyword evidence="6" id="KW-0677">Repeat</keyword>
<dbReference type="CDD" id="cd18577">
    <property type="entry name" value="ABC_6TM_Pgp_ABCB1_D1_like"/>
    <property type="match status" value="1"/>
</dbReference>
<dbReference type="GO" id="GO:0016887">
    <property type="term" value="F:ATP hydrolysis activity"/>
    <property type="evidence" value="ECO:0007669"/>
    <property type="project" value="InterPro"/>
</dbReference>
<dbReference type="InterPro" id="IPR003439">
    <property type="entry name" value="ABC_transporter-like_ATP-bd"/>
</dbReference>
<feature type="transmembrane region" description="Helical" evidence="13">
    <location>
        <begin position="166"/>
        <end position="186"/>
    </location>
</feature>
<keyword evidence="9 13" id="KW-1133">Transmembrane helix</keyword>
<dbReference type="CDD" id="cd03249">
    <property type="entry name" value="ABC_MTABC3_MDL1_MDL2"/>
    <property type="match status" value="2"/>
</dbReference>
<dbReference type="CDD" id="cd18578">
    <property type="entry name" value="ABC_6TM_Pgp_ABCB1_D2_like"/>
    <property type="match status" value="1"/>
</dbReference>
<dbReference type="PROSITE" id="PS00211">
    <property type="entry name" value="ABC_TRANSPORTER_1"/>
    <property type="match status" value="2"/>
</dbReference>
<dbReference type="InterPro" id="IPR039421">
    <property type="entry name" value="Type_1_exporter"/>
</dbReference>
<sequence length="1255" mass="137616">MGKEREDATHDGGSEKSSQDEGGMNGYWRIFSFADTASWTLNGIAFVSSIAAGTLLPLMDLVFGKFTTAFNNFAIGALSASDFRGEVRKYTLYFVYLFIAKFCLAYIWSMCISISAIRTTKAIRIKFLESTLRQDVGFFDSPKFGSASVQVTTNGNLVNQGISEKLGLTVQGISTFVSAFVVAFAVQWKLTLITLAIVPTIIVVTSICIGIDTKNESKILPIYSKAGQLAEEVFSSIGTVHAFWAHPKLSAKYSALLAEAKKEGMKKSPNYMVLFSTEFFCVLAGYGLAFWQGIRMYAKGEITQPGSIVTVIFAVIVAATALTQVAPQILQITKAASAANELFRVIDHEPEIDSLSDSGERPEECIGAIEIEDVEFTYPSRPDAQILRSLTLSIPANKTTALVGPSGCGKSTIIGLLERWYSPLAGSICLDGQEISNLNIEWLRTNIRLVQQEPVLFNGTVFENVSYGLMGTPFANTSDQNKLKLVQEACEAAYAHEFIENLPQGYETQVGERAGMLSGGQKQRLAIARSIISNPKVLLLDEATSALDPKAESIVQEALDNVSSNRTTLVIAHKLSTVRKADNIVVISNGVVVEQGSHEKLIDLNGVYARLVKAQDLGYGKDERSENEKFDMEKSNLELIRSQSHTATSGSGQQANGEEQATMGYNLLKCLAILLWEASYLWLPFLMVFISCVVGGLTYPALAIVFSQTMKTFQLTPDEMVEKGDFYGLMFFVIAIANLFVYGALGWFSNIVSQTLTYRYRLEMFDNVLRQDRSFFDKPENTTGALASRLSTHPTQLQELLGFNIALILTIVVNLFSSCILALAYGWKLGLVVVFGALPPLVGAGYIRIRLEFKLDDATGARFADSAALATEAVSSIRTVASLTLERSILSKYSDRLRGIEKRSIKALVWTMFWYSLTQSVSFLAMALGFWYGGQLMSRGEYTTTQFFVVFIGVIFSGEAAAQFFAYTTSITKAESAANYVFWLRAQEPSIRESIASGSNEKPLDGGAQVECQEVEFSYPQRPHIQVIRGASATVIPGQVVAFVGASGCGKSTMIALLERFYDPSSGHIRFDSTDISTICPRRYRRHIALVQQEPTLYQGSIRENIALGLETEATDAQIEEACQEANIAEFISSLSEGYGTLVGSKGTQLSGGQKQRIAIARALIRRPRLLLFDEATSALDTESEKIVQAALERASAGRTTIAVAHRLSTIKDADCIFVFARGGIVETGTHQELLDRRGVYWEMCLGQSLDRETH</sequence>
<dbReference type="FunFam" id="1.20.1560.10:FF:000057">
    <property type="entry name" value="ABC multidrug transporter SitT"/>
    <property type="match status" value="2"/>
</dbReference>
<dbReference type="SMART" id="SM00382">
    <property type="entry name" value="AAA"/>
    <property type="match status" value="2"/>
</dbReference>
<evidence type="ECO:0000256" key="12">
    <source>
        <dbReference type="SAM" id="MobiDB-lite"/>
    </source>
</evidence>
<evidence type="ECO:0000313" key="16">
    <source>
        <dbReference type="EMBL" id="KAF2839199.1"/>
    </source>
</evidence>
<comment type="subcellular location">
    <subcellularLocation>
        <location evidence="2">Endomembrane system</location>
    </subcellularLocation>
    <subcellularLocation>
        <location evidence="1">Membrane</location>
        <topology evidence="1">Multi-pass membrane protein</topology>
    </subcellularLocation>
</comment>
<dbReference type="InterPro" id="IPR036640">
    <property type="entry name" value="ABC1_TM_sf"/>
</dbReference>
<protein>
    <submittedName>
        <fullName evidence="16">P-loop containing nucleoside triphosphate hydrolase protein</fullName>
    </submittedName>
</protein>
<dbReference type="GO" id="GO:0005743">
    <property type="term" value="C:mitochondrial inner membrane"/>
    <property type="evidence" value="ECO:0007669"/>
    <property type="project" value="TreeGrafter"/>
</dbReference>
<proteinExistence type="inferred from homology"/>
<keyword evidence="7" id="KW-0547">Nucleotide-binding</keyword>
<evidence type="ECO:0000256" key="9">
    <source>
        <dbReference type="ARBA" id="ARBA00022989"/>
    </source>
</evidence>
<dbReference type="AlphaFoldDB" id="A0A9P4SB00"/>
<dbReference type="GO" id="GO:0015421">
    <property type="term" value="F:ABC-type oligopeptide transporter activity"/>
    <property type="evidence" value="ECO:0007669"/>
    <property type="project" value="TreeGrafter"/>
</dbReference>
<organism evidence="16 17">
    <name type="scientific">Patellaria atrata CBS 101060</name>
    <dbReference type="NCBI Taxonomy" id="1346257"/>
    <lineage>
        <taxon>Eukaryota</taxon>
        <taxon>Fungi</taxon>
        <taxon>Dikarya</taxon>
        <taxon>Ascomycota</taxon>
        <taxon>Pezizomycotina</taxon>
        <taxon>Dothideomycetes</taxon>
        <taxon>Dothideomycetes incertae sedis</taxon>
        <taxon>Patellariales</taxon>
        <taxon>Patellariaceae</taxon>
        <taxon>Patellaria</taxon>
    </lineage>
</organism>
<dbReference type="PROSITE" id="PS50893">
    <property type="entry name" value="ABC_TRANSPORTER_2"/>
    <property type="match status" value="2"/>
</dbReference>
<evidence type="ECO:0000256" key="10">
    <source>
        <dbReference type="ARBA" id="ARBA00023136"/>
    </source>
</evidence>
<reference evidence="16" key="1">
    <citation type="journal article" date="2020" name="Stud. Mycol.">
        <title>101 Dothideomycetes genomes: a test case for predicting lifestyles and emergence of pathogens.</title>
        <authorList>
            <person name="Haridas S."/>
            <person name="Albert R."/>
            <person name="Binder M."/>
            <person name="Bloem J."/>
            <person name="Labutti K."/>
            <person name="Salamov A."/>
            <person name="Andreopoulos B."/>
            <person name="Baker S."/>
            <person name="Barry K."/>
            <person name="Bills G."/>
            <person name="Bluhm B."/>
            <person name="Cannon C."/>
            <person name="Castanera R."/>
            <person name="Culley D."/>
            <person name="Daum C."/>
            <person name="Ezra D."/>
            <person name="Gonzalez J."/>
            <person name="Henrissat B."/>
            <person name="Kuo A."/>
            <person name="Liang C."/>
            <person name="Lipzen A."/>
            <person name="Lutzoni F."/>
            <person name="Magnuson J."/>
            <person name="Mondo S."/>
            <person name="Nolan M."/>
            <person name="Ohm R."/>
            <person name="Pangilinan J."/>
            <person name="Park H.-J."/>
            <person name="Ramirez L."/>
            <person name="Alfaro M."/>
            <person name="Sun H."/>
            <person name="Tritt A."/>
            <person name="Yoshinaga Y."/>
            <person name="Zwiers L.-H."/>
            <person name="Turgeon B."/>
            <person name="Goodwin S."/>
            <person name="Spatafora J."/>
            <person name="Crous P."/>
            <person name="Grigoriev I."/>
        </authorList>
    </citation>
    <scope>NUCLEOTIDE SEQUENCE</scope>
    <source>
        <strain evidence="16">CBS 101060</strain>
    </source>
</reference>
<dbReference type="InterPro" id="IPR011527">
    <property type="entry name" value="ABC1_TM_dom"/>
</dbReference>
<keyword evidence="5 13" id="KW-0812">Transmembrane</keyword>
<dbReference type="Pfam" id="PF00005">
    <property type="entry name" value="ABC_tran"/>
    <property type="match status" value="2"/>
</dbReference>
<dbReference type="FunFam" id="3.40.50.300:FF:000913">
    <property type="entry name" value="ABC multidrug transporter SitT"/>
    <property type="match status" value="1"/>
</dbReference>
<evidence type="ECO:0000259" key="15">
    <source>
        <dbReference type="PROSITE" id="PS50929"/>
    </source>
</evidence>
<feature type="domain" description="ABC transmembrane type-1" evidence="15">
    <location>
        <begin position="44"/>
        <end position="334"/>
    </location>
</feature>
<dbReference type="InterPro" id="IPR003593">
    <property type="entry name" value="AAA+_ATPase"/>
</dbReference>
<dbReference type="Proteomes" id="UP000799429">
    <property type="component" value="Unassembled WGS sequence"/>
</dbReference>
<keyword evidence="17" id="KW-1185">Reference proteome</keyword>
<feature type="transmembrane region" description="Helical" evidence="13">
    <location>
        <begin position="726"/>
        <end position="752"/>
    </location>
</feature>
<dbReference type="SUPFAM" id="SSF90123">
    <property type="entry name" value="ABC transporter transmembrane region"/>
    <property type="match status" value="2"/>
</dbReference>